<name>A0A6M3VYE1_SSRV1</name>
<gene>
    <name evidence="1" type="ORF">SSRV1_gp15</name>
</gene>
<keyword evidence="2" id="KW-1185">Reference proteome</keyword>
<organismHost>
    <name type="scientific">Saccharolobus solfataricus</name>
    <name type="common">Sulfolobus solfataricus</name>
    <dbReference type="NCBI Taxonomy" id="2287"/>
</organismHost>
<dbReference type="EMBL" id="MN876841">
    <property type="protein sequence ID" value="QJF12291.1"/>
    <property type="molecule type" value="Genomic_DNA"/>
</dbReference>
<sequence>MLISLKMIHLIMSLDNIFGPVRLIVDKLKELEMRGEAYGFSQYLPQSIILHRVTENGALYQIFIPSFPYYFEFLVEKDPKTMMLQISDYRIVYPAPVKISDSQIMKELIQDYLTMQLGGGENE</sequence>
<proteinExistence type="predicted"/>
<accession>A0A6M3VYE1</accession>
<evidence type="ECO:0000313" key="2">
    <source>
        <dbReference type="Proteomes" id="UP000503449"/>
    </source>
</evidence>
<evidence type="ECO:0000313" key="1">
    <source>
        <dbReference type="EMBL" id="QJF12291.1"/>
    </source>
</evidence>
<dbReference type="Proteomes" id="UP000503449">
    <property type="component" value="Segment"/>
</dbReference>
<protein>
    <submittedName>
        <fullName evidence="1">Uncharacterized protein</fullName>
    </submittedName>
</protein>
<organism evidence="1 2">
    <name type="scientific">Saccharolobus solfataricus rod-shaped virus 1</name>
    <name type="common">SSRV1</name>
    <dbReference type="NCBI Taxonomy" id="2730619"/>
    <lineage>
        <taxon>Viruses</taxon>
        <taxon>Adnaviria</taxon>
        <taxon>Zilligvirae</taxon>
        <taxon>Taleaviricota</taxon>
        <taxon>Tokiviricetes</taxon>
        <taxon>Ligamenvirales</taxon>
        <taxon>Rudiviridae</taxon>
        <taxon>Hoswirudivirus</taxon>
        <taxon>Hoswirudivirus saccharolobi</taxon>
        <taxon>Hoswirudivirus SSRV1</taxon>
    </lineage>
</organism>
<reference evidence="1 2" key="1">
    <citation type="journal article" date="2020" name="ISME J.">
        <title>New virus isolates from Italian hydrothermal environments underscore the biogeographic pattern in archaeal virus communities.</title>
        <authorList>
            <person name="Baquero D.P."/>
            <person name="Contursi P."/>
            <person name="Piochi M."/>
            <person name="Bartolucci S."/>
            <person name="Liu Y."/>
            <person name="Cvirkaite-Krupovic V."/>
            <person name="Prangishvili D."/>
            <person name="Krupovic M."/>
        </authorList>
    </citation>
    <scope>NUCLEOTIDE SEQUENCE [LARGE SCALE GENOMIC DNA]</scope>
    <source>
        <strain evidence="1">149</strain>
    </source>
</reference>